<feature type="compositionally biased region" description="Gly residues" evidence="7">
    <location>
        <begin position="13"/>
        <end position="23"/>
    </location>
</feature>
<dbReference type="SUPFAM" id="SSF52540">
    <property type="entry name" value="P-loop containing nucleoside triphosphate hydrolases"/>
    <property type="match status" value="1"/>
</dbReference>
<comment type="caution">
    <text evidence="11">The sequence shown here is derived from an EMBL/GenBank/DDBJ whole genome shotgun (WGS) entry which is preliminary data.</text>
</comment>
<sequence length="624" mass="68653">MSEKKRGGHPRGHGGGPFGGPHGPGMPAEKAKDFKGTFRRLTTYLKPHTGKLLIVLAAAMLSTIFGIVSPKILGDATTILFEGFLAKMKGEPGAGIDFAAIQRILLWLAGLYLLSSLFAYVQQYVMAGVAQRTVYDLRKAVYDKLGRLPLKYFDARTHGETLSRVTNDMDNIAGTLQQSLTQMITSAVTLLGVIVMMLTISPLLTLVVILTLPLSVIVTMMVAKQSQKHFVAQQKHLGQLNGHVEEMYTGHKVVKAFGRERQSVERFDEVNDKLYEAGWRAQFISGTIMPLMGFIGNIGYVIVSVVGGVLVTRQAIKIGDIQAFIQYSRQFTQPITQLANIANVIQSTIASAERVFEVLDEEEEVAESSAPAVLRHPRGDVSFEHVSFGYKEDQLLIENMNVNVRQGQTLAIVGPTGAGKTTLINLLMRFYEVNGGRITIDGKDIASMKRSDLRSLFGMVLQDTWLFNGTIRDNIGYGREGATEEEIIRAAEAAHADHFIRTLPDGYDTVLNEEASNISQGQKQLLTIARAILANPAILILDEATSSVDTRTELYIQKAMKELMKNRTSFVIAHRLSTIRDADLILVMNKGSIIEQGTHDELLSQGGFYADLYNSQFSDQPEAG</sequence>
<evidence type="ECO:0000256" key="2">
    <source>
        <dbReference type="ARBA" id="ARBA00022692"/>
    </source>
</evidence>
<dbReference type="InterPro" id="IPR017871">
    <property type="entry name" value="ABC_transporter-like_CS"/>
</dbReference>
<evidence type="ECO:0000313" key="12">
    <source>
        <dbReference type="Proteomes" id="UP000706926"/>
    </source>
</evidence>
<dbReference type="InterPro" id="IPR003593">
    <property type="entry name" value="AAA+_ATPase"/>
</dbReference>
<dbReference type="InterPro" id="IPR011527">
    <property type="entry name" value="ABC1_TM_dom"/>
</dbReference>
<evidence type="ECO:0000259" key="9">
    <source>
        <dbReference type="PROSITE" id="PS50893"/>
    </source>
</evidence>
<feature type="transmembrane region" description="Helical" evidence="8">
    <location>
        <begin position="288"/>
        <end position="311"/>
    </location>
</feature>
<feature type="domain" description="ABC transporter" evidence="9">
    <location>
        <begin position="381"/>
        <end position="615"/>
    </location>
</feature>
<gene>
    <name evidence="11" type="ORF">J2Z18_000216</name>
</gene>
<dbReference type="SUPFAM" id="SSF90123">
    <property type="entry name" value="ABC transporter transmembrane region"/>
    <property type="match status" value="1"/>
</dbReference>
<evidence type="ECO:0000256" key="1">
    <source>
        <dbReference type="ARBA" id="ARBA00004651"/>
    </source>
</evidence>
<evidence type="ECO:0000256" key="3">
    <source>
        <dbReference type="ARBA" id="ARBA00022741"/>
    </source>
</evidence>
<keyword evidence="3" id="KW-0547">Nucleotide-binding</keyword>
<dbReference type="PROSITE" id="PS50893">
    <property type="entry name" value="ABC_TRANSPORTER_2"/>
    <property type="match status" value="1"/>
</dbReference>
<dbReference type="CDD" id="cd18547">
    <property type="entry name" value="ABC_6TM_Tm288_like"/>
    <property type="match status" value="1"/>
</dbReference>
<feature type="region of interest" description="Disordered" evidence="7">
    <location>
        <begin position="1"/>
        <end position="26"/>
    </location>
</feature>
<keyword evidence="5 8" id="KW-1133">Transmembrane helix</keyword>
<dbReference type="CDD" id="cd03254">
    <property type="entry name" value="ABCC_Glucan_exporter_like"/>
    <property type="match status" value="1"/>
</dbReference>
<dbReference type="PANTHER" id="PTHR43394">
    <property type="entry name" value="ATP-DEPENDENT PERMEASE MDL1, MITOCHONDRIAL"/>
    <property type="match status" value="1"/>
</dbReference>
<keyword evidence="6 8" id="KW-0472">Membrane</keyword>
<dbReference type="Pfam" id="PF00664">
    <property type="entry name" value="ABC_membrane"/>
    <property type="match status" value="1"/>
</dbReference>
<dbReference type="PROSITE" id="PS50929">
    <property type="entry name" value="ABC_TM1F"/>
    <property type="match status" value="1"/>
</dbReference>
<dbReference type="InterPro" id="IPR027417">
    <property type="entry name" value="P-loop_NTPase"/>
</dbReference>
<evidence type="ECO:0000256" key="4">
    <source>
        <dbReference type="ARBA" id="ARBA00022840"/>
    </source>
</evidence>
<feature type="compositionally biased region" description="Basic residues" evidence="7">
    <location>
        <begin position="1"/>
        <end position="12"/>
    </location>
</feature>
<name>A0ABS4F4H1_9BACL</name>
<dbReference type="PANTHER" id="PTHR43394:SF1">
    <property type="entry name" value="ATP-BINDING CASSETTE SUB-FAMILY B MEMBER 10, MITOCHONDRIAL"/>
    <property type="match status" value="1"/>
</dbReference>
<dbReference type="InterPro" id="IPR003439">
    <property type="entry name" value="ABC_transporter-like_ATP-bd"/>
</dbReference>
<dbReference type="Pfam" id="PF00005">
    <property type="entry name" value="ABC_tran"/>
    <property type="match status" value="1"/>
</dbReference>
<dbReference type="InterPro" id="IPR039421">
    <property type="entry name" value="Type_1_exporter"/>
</dbReference>
<dbReference type="GO" id="GO:0005524">
    <property type="term" value="F:ATP binding"/>
    <property type="evidence" value="ECO:0007669"/>
    <property type="project" value="UniProtKB-KW"/>
</dbReference>
<dbReference type="Gene3D" id="1.20.1560.10">
    <property type="entry name" value="ABC transporter type 1, transmembrane domain"/>
    <property type="match status" value="1"/>
</dbReference>
<dbReference type="SMART" id="SM00382">
    <property type="entry name" value="AAA"/>
    <property type="match status" value="1"/>
</dbReference>
<feature type="transmembrane region" description="Helical" evidence="8">
    <location>
        <begin position="104"/>
        <end position="121"/>
    </location>
</feature>
<evidence type="ECO:0000256" key="7">
    <source>
        <dbReference type="SAM" id="MobiDB-lite"/>
    </source>
</evidence>
<organism evidence="11 12">
    <name type="scientific">Paenibacillus lactis</name>
    <dbReference type="NCBI Taxonomy" id="228574"/>
    <lineage>
        <taxon>Bacteria</taxon>
        <taxon>Bacillati</taxon>
        <taxon>Bacillota</taxon>
        <taxon>Bacilli</taxon>
        <taxon>Bacillales</taxon>
        <taxon>Paenibacillaceae</taxon>
        <taxon>Paenibacillus</taxon>
    </lineage>
</organism>
<evidence type="ECO:0000256" key="5">
    <source>
        <dbReference type="ARBA" id="ARBA00022989"/>
    </source>
</evidence>
<keyword evidence="12" id="KW-1185">Reference proteome</keyword>
<dbReference type="GeneID" id="95402275"/>
<dbReference type="RefSeq" id="WP_007128864.1">
    <property type="nucleotide sequence ID" value="NZ_BOSA01000012.1"/>
</dbReference>
<proteinExistence type="predicted"/>
<feature type="transmembrane region" description="Helical" evidence="8">
    <location>
        <begin position="49"/>
        <end position="68"/>
    </location>
</feature>
<evidence type="ECO:0000259" key="10">
    <source>
        <dbReference type="PROSITE" id="PS50929"/>
    </source>
</evidence>
<dbReference type="PROSITE" id="PS00211">
    <property type="entry name" value="ABC_TRANSPORTER_1"/>
    <property type="match status" value="1"/>
</dbReference>
<dbReference type="Gene3D" id="3.40.50.300">
    <property type="entry name" value="P-loop containing nucleotide triphosphate hydrolases"/>
    <property type="match status" value="1"/>
</dbReference>
<evidence type="ECO:0000256" key="8">
    <source>
        <dbReference type="SAM" id="Phobius"/>
    </source>
</evidence>
<protein>
    <submittedName>
        <fullName evidence="11">ATP-binding cassette subfamily B protein</fullName>
    </submittedName>
</protein>
<feature type="domain" description="ABC transmembrane type-1" evidence="10">
    <location>
        <begin position="53"/>
        <end position="347"/>
    </location>
</feature>
<keyword evidence="2 8" id="KW-0812">Transmembrane</keyword>
<dbReference type="InterPro" id="IPR036640">
    <property type="entry name" value="ABC1_TM_sf"/>
</dbReference>
<evidence type="ECO:0000313" key="11">
    <source>
        <dbReference type="EMBL" id="MBP1891147.1"/>
    </source>
</evidence>
<dbReference type="Proteomes" id="UP000706926">
    <property type="component" value="Unassembled WGS sequence"/>
</dbReference>
<accession>A0ABS4F4H1</accession>
<dbReference type="EMBL" id="JAGGKI010000001">
    <property type="protein sequence ID" value="MBP1891147.1"/>
    <property type="molecule type" value="Genomic_DNA"/>
</dbReference>
<reference evidence="11 12" key="1">
    <citation type="submission" date="2021-03" db="EMBL/GenBank/DDBJ databases">
        <title>Genomic Encyclopedia of Type Strains, Phase IV (KMG-IV): sequencing the most valuable type-strain genomes for metagenomic binning, comparative biology and taxonomic classification.</title>
        <authorList>
            <person name="Goeker M."/>
        </authorList>
    </citation>
    <scope>NUCLEOTIDE SEQUENCE [LARGE SCALE GENOMIC DNA]</scope>
    <source>
        <strain evidence="11 12">DSM 15596</strain>
    </source>
</reference>
<comment type="subcellular location">
    <subcellularLocation>
        <location evidence="1">Cell membrane</location>
        <topology evidence="1">Multi-pass membrane protein</topology>
    </subcellularLocation>
</comment>
<evidence type="ECO:0000256" key="6">
    <source>
        <dbReference type="ARBA" id="ARBA00023136"/>
    </source>
</evidence>
<keyword evidence="4 11" id="KW-0067">ATP-binding</keyword>